<evidence type="ECO:0000313" key="7">
    <source>
        <dbReference type="EMBL" id="KOY13370.1"/>
    </source>
</evidence>
<dbReference type="GO" id="GO:0005524">
    <property type="term" value="F:ATP binding"/>
    <property type="evidence" value="ECO:0007669"/>
    <property type="project" value="UniProtKB-UniRule"/>
</dbReference>
<feature type="binding site" evidence="5">
    <location>
        <begin position="232"/>
        <end position="239"/>
    </location>
    <ligand>
        <name>ATP</name>
        <dbReference type="ChEBI" id="CHEBI:30616"/>
    </ligand>
</feature>
<dbReference type="GO" id="GO:0016787">
    <property type="term" value="F:hydrolase activity"/>
    <property type="evidence" value="ECO:0007669"/>
    <property type="project" value="UniProtKB-UniRule"/>
</dbReference>
<evidence type="ECO:0000256" key="4">
    <source>
        <dbReference type="ARBA" id="ARBA00022840"/>
    </source>
</evidence>
<dbReference type="NCBIfam" id="NF041464">
    <property type="entry name" value="HelD_BACSU"/>
    <property type="match status" value="1"/>
</dbReference>
<accession>A0A0M9BJ32</accession>
<comment type="caution">
    <text evidence="7">The sequence shown here is derived from an EMBL/GenBank/DDBJ whole genome shotgun (WGS) entry which is preliminary data.</text>
</comment>
<dbReference type="PANTHER" id="PTHR11070">
    <property type="entry name" value="UVRD / RECB / PCRA DNA HELICASE FAMILY MEMBER"/>
    <property type="match status" value="1"/>
</dbReference>
<dbReference type="EMBL" id="LITU01000081">
    <property type="protein sequence ID" value="KOY13370.1"/>
    <property type="molecule type" value="Genomic_DNA"/>
</dbReference>
<keyword evidence="4 5" id="KW-0067">ATP-binding</keyword>
<dbReference type="Pfam" id="PF00580">
    <property type="entry name" value="UvrD-helicase"/>
    <property type="match status" value="1"/>
</dbReference>
<name>A0A0M9BJ32_9BACL</name>
<keyword evidence="3 5" id="KW-0347">Helicase</keyword>
<dbReference type="RefSeq" id="WP_053783716.1">
    <property type="nucleotide sequence ID" value="NZ_LITU01000081.1"/>
</dbReference>
<dbReference type="InterPro" id="IPR000212">
    <property type="entry name" value="DNA_helicase_UvrD/REP"/>
</dbReference>
<dbReference type="GO" id="GO:0043138">
    <property type="term" value="F:3'-5' DNA helicase activity"/>
    <property type="evidence" value="ECO:0007669"/>
    <property type="project" value="TreeGrafter"/>
</dbReference>
<dbReference type="Gene3D" id="3.40.50.300">
    <property type="entry name" value="P-loop containing nucleotide triphosphate hydrolases"/>
    <property type="match status" value="3"/>
</dbReference>
<organism evidence="7 8">
    <name type="scientific">Paenibacillus xylanivorans</name>
    <dbReference type="NCBI Taxonomy" id="1705561"/>
    <lineage>
        <taxon>Bacteria</taxon>
        <taxon>Bacillati</taxon>
        <taxon>Bacillota</taxon>
        <taxon>Bacilli</taxon>
        <taxon>Bacillales</taxon>
        <taxon>Paenibacillaceae</taxon>
        <taxon>Paenibacillus</taxon>
    </lineage>
</organism>
<evidence type="ECO:0000256" key="3">
    <source>
        <dbReference type="ARBA" id="ARBA00022806"/>
    </source>
</evidence>
<evidence type="ECO:0000256" key="1">
    <source>
        <dbReference type="ARBA" id="ARBA00022741"/>
    </source>
</evidence>
<dbReference type="SUPFAM" id="SSF52540">
    <property type="entry name" value="P-loop containing nucleoside triphosphate hydrolases"/>
    <property type="match status" value="1"/>
</dbReference>
<dbReference type="InterPro" id="IPR027785">
    <property type="entry name" value="UvrD-like_helicase_C"/>
</dbReference>
<evidence type="ECO:0000256" key="5">
    <source>
        <dbReference type="PROSITE-ProRule" id="PRU00560"/>
    </source>
</evidence>
<protein>
    <submittedName>
        <fullName evidence="7">Helicase</fullName>
    </submittedName>
</protein>
<evidence type="ECO:0000256" key="2">
    <source>
        <dbReference type="ARBA" id="ARBA00022801"/>
    </source>
</evidence>
<dbReference type="Pfam" id="PF13538">
    <property type="entry name" value="UvrD_C_2"/>
    <property type="match status" value="1"/>
</dbReference>
<keyword evidence="1 5" id="KW-0547">Nucleotide-binding</keyword>
<dbReference type="PATRIC" id="fig|1705561.3.peg.5679"/>
<dbReference type="GO" id="GO:0003677">
    <property type="term" value="F:DNA binding"/>
    <property type="evidence" value="ECO:0007669"/>
    <property type="project" value="InterPro"/>
</dbReference>
<feature type="domain" description="UvrD-like helicase ATP-binding" evidence="6">
    <location>
        <begin position="211"/>
        <end position="618"/>
    </location>
</feature>
<evidence type="ECO:0000313" key="8">
    <source>
        <dbReference type="Proteomes" id="UP000037688"/>
    </source>
</evidence>
<dbReference type="PROSITE" id="PS51198">
    <property type="entry name" value="UVRD_HELICASE_ATP_BIND"/>
    <property type="match status" value="1"/>
</dbReference>
<evidence type="ECO:0000259" key="6">
    <source>
        <dbReference type="PROSITE" id="PS51198"/>
    </source>
</evidence>
<dbReference type="AlphaFoldDB" id="A0A0M9BJ32"/>
<proteinExistence type="predicted"/>
<dbReference type="PANTHER" id="PTHR11070:SF17">
    <property type="entry name" value="DNA HELICASE IV"/>
    <property type="match status" value="1"/>
</dbReference>
<keyword evidence="2 5" id="KW-0378">Hydrolase</keyword>
<dbReference type="InterPro" id="IPR048228">
    <property type="entry name" value="HelD_bacillota"/>
</dbReference>
<dbReference type="GO" id="GO:0005829">
    <property type="term" value="C:cytosol"/>
    <property type="evidence" value="ECO:0007669"/>
    <property type="project" value="TreeGrafter"/>
</dbReference>
<keyword evidence="8" id="KW-1185">Reference proteome</keyword>
<dbReference type="OrthoDB" id="9787585at2"/>
<dbReference type="GO" id="GO:0000725">
    <property type="term" value="P:recombinational repair"/>
    <property type="evidence" value="ECO:0007669"/>
    <property type="project" value="TreeGrafter"/>
</dbReference>
<sequence length="791" mass="91014">MSTDQQWSEEQQRVNMVTEQIDRKIDILEKEVGSFRDEVVGMRKDFWDEVTMNFSEADDVGETSTSMRQQSQVLSDRERSHLNTAAALDKMKRLHHSPYFGRIDFKENGYPNAERIYLGIASLLDEKEESFLVYDWRAPISNLYYDGAPGPVTYHTPSGEISGDIEMKRQFVIRDGRIRFMFDTGVTIGDELLQAVLSRTSDAQMKSIVATIQKEQNRIIRNDRTRMLIVQGAAGSGKTSAALQRVAYLLYKYREHLQADQMVLFSPNPMFNSYVSTVLPELGEENMLQTTFQEYLERRLGREYQLEDPFIQLEYVLTGTEDPQYEVRMSGIRFKSSDSFLKVITRYKDSMMSEGMKFKPVRFQGRAVVTAEAMAEKFYSFEPSVKLVNRLEILRDWMLKELSAFGKGELEAPWVDQQLDIMEPEDLQRAYQRLKRKQKGKSDTFDDFQQEREILARMVVSDRLKPLRKWIKSLRFVDVRQLYAHLFNDRAQMVRLLGEETLPSHWEEIGDMTLRRLKVQELAYEDITPYLYLRELLLGFHINSNIRHVIIDEAQDYSAFQLAFMKRLFPRSKITALGDFNQAIYAHSSVLSGTGPLTNLYGPENTEVIELTRSYRSTQEIVEFTRGMVPGGEEIVPFNRGGEKPKVIVSANEQEHLDVITADLKHLIQEGYESVAVICKTAEESKDVHEALSKVLPAAPKLIKKTTLAFERGVHVIPAYLAKGVEFDAVLIYDGSASQYAQEHERKLFYTACTRAMHLLHVYCMGKPSPFITAQSEELYNMGKVSAAQAD</sequence>
<reference evidence="7 8" key="1">
    <citation type="submission" date="2015-08" db="EMBL/GenBank/DDBJ databases">
        <title>Draft genome sequence of cellulolytic and xylanolytic Paenibacillus sp. A59, isolated from a decaying forest soil from Patagonia, Argentina.</title>
        <authorList>
            <person name="Ghio S."/>
            <person name="Caceres A.M."/>
            <person name="Talia P."/>
            <person name="Grasso D."/>
            <person name="Campos E."/>
        </authorList>
    </citation>
    <scope>NUCLEOTIDE SEQUENCE [LARGE SCALE GENOMIC DNA]</scope>
    <source>
        <strain evidence="7 8">A59</strain>
    </source>
</reference>
<dbReference type="InterPro" id="IPR027417">
    <property type="entry name" value="P-loop_NTPase"/>
</dbReference>
<dbReference type="InterPro" id="IPR014016">
    <property type="entry name" value="UvrD-like_ATP-bd"/>
</dbReference>
<gene>
    <name evidence="7" type="ORF">AMS66_27005</name>
</gene>
<dbReference type="Proteomes" id="UP000037688">
    <property type="component" value="Unassembled WGS sequence"/>
</dbReference>